<dbReference type="CDD" id="cd01310">
    <property type="entry name" value="TatD_DNAse"/>
    <property type="match status" value="1"/>
</dbReference>
<dbReference type="GO" id="GO:0046872">
    <property type="term" value="F:metal ion binding"/>
    <property type="evidence" value="ECO:0007669"/>
    <property type="project" value="UniProtKB-KW"/>
</dbReference>
<evidence type="ECO:0000313" key="5">
    <source>
        <dbReference type="EMBL" id="AOV15878.1"/>
    </source>
</evidence>
<evidence type="ECO:0000256" key="3">
    <source>
        <dbReference type="ARBA" id="ARBA00022801"/>
    </source>
</evidence>
<dbReference type="RefSeq" id="WP_070071478.1">
    <property type="nucleotide sequence ID" value="NZ_CP017448.1"/>
</dbReference>
<dbReference type="GO" id="GO:0016788">
    <property type="term" value="F:hydrolase activity, acting on ester bonds"/>
    <property type="evidence" value="ECO:0007669"/>
    <property type="project" value="InterPro"/>
</dbReference>
<sequence>MPAELIDTHCHFDDTSFDADRASALGRARAAGVVAQILPAVDAASWPKLQAVADPQQGLHAAYGLHPMYQPKHRPEHLKWLREWIARERPVAVGESGLDFYVEGLDRAAQVDYLVAQLRLAREFDLPVILHARRALDEVMKQLRRQPGLRGVVHSFSGSLQQAEQLLAMGFCIGLGGPLTYPRAQRLRGVAASLPVEGLLLETDAPDQPGITHRGERNEPAYLDEVLTVLAELRGIDSVTMAAATTANARRLFALPENASIAGSTT</sequence>
<keyword evidence="6" id="KW-1185">Reference proteome</keyword>
<evidence type="ECO:0000256" key="2">
    <source>
        <dbReference type="ARBA" id="ARBA00022723"/>
    </source>
</evidence>
<comment type="similarity">
    <text evidence="1">Belongs to the metallo-dependent hydrolases superfamily. TatD-type hydrolase family.</text>
</comment>
<evidence type="ECO:0000256" key="4">
    <source>
        <dbReference type="PIRSR" id="PIRSR005902-1"/>
    </source>
</evidence>
<protein>
    <submittedName>
        <fullName evidence="5">DNAase</fullName>
    </submittedName>
</protein>
<dbReference type="KEGG" id="aaeo:BJI67_01255"/>
<accession>A0A1D8K4J0</accession>
<feature type="binding site" evidence="4">
    <location>
        <position position="204"/>
    </location>
    <ligand>
        <name>a divalent metal cation</name>
        <dbReference type="ChEBI" id="CHEBI:60240"/>
        <label>1</label>
    </ligand>
</feature>
<dbReference type="InterPro" id="IPR032466">
    <property type="entry name" value="Metal_Hydrolase"/>
</dbReference>
<keyword evidence="2 4" id="KW-0479">Metal-binding</keyword>
<organism evidence="5 6">
    <name type="scientific">Acidihalobacter aeolianus</name>
    <dbReference type="NCBI Taxonomy" id="2792603"/>
    <lineage>
        <taxon>Bacteria</taxon>
        <taxon>Pseudomonadati</taxon>
        <taxon>Pseudomonadota</taxon>
        <taxon>Gammaproteobacteria</taxon>
        <taxon>Chromatiales</taxon>
        <taxon>Ectothiorhodospiraceae</taxon>
        <taxon>Acidihalobacter</taxon>
    </lineage>
</organism>
<dbReference type="FunFam" id="3.20.20.140:FF:000005">
    <property type="entry name" value="TatD family hydrolase"/>
    <property type="match status" value="1"/>
</dbReference>
<dbReference type="EMBL" id="CP017448">
    <property type="protein sequence ID" value="AOV15878.1"/>
    <property type="molecule type" value="Genomic_DNA"/>
</dbReference>
<feature type="binding site" evidence="4">
    <location>
        <position position="154"/>
    </location>
    <ligand>
        <name>a divalent metal cation</name>
        <dbReference type="ChEBI" id="CHEBI:60240"/>
        <label>2</label>
    </ligand>
</feature>
<evidence type="ECO:0000256" key="1">
    <source>
        <dbReference type="ARBA" id="ARBA00009275"/>
    </source>
</evidence>
<dbReference type="AlphaFoldDB" id="A0A1D8K4J0"/>
<dbReference type="PANTHER" id="PTHR46124:SF3">
    <property type="entry name" value="HYDROLASE"/>
    <property type="match status" value="1"/>
</dbReference>
<dbReference type="InterPro" id="IPR018228">
    <property type="entry name" value="DNase_TatD-rel_CS"/>
</dbReference>
<gene>
    <name evidence="5" type="ORF">BJI67_01255</name>
</gene>
<feature type="binding site" evidence="4">
    <location>
        <position position="9"/>
    </location>
    <ligand>
        <name>a divalent metal cation</name>
        <dbReference type="ChEBI" id="CHEBI:60240"/>
        <label>1</label>
    </ligand>
</feature>
<evidence type="ECO:0000313" key="6">
    <source>
        <dbReference type="Proteomes" id="UP000095342"/>
    </source>
</evidence>
<dbReference type="PANTHER" id="PTHR46124">
    <property type="entry name" value="D-AMINOACYL-TRNA DEACYLASE"/>
    <property type="match status" value="1"/>
</dbReference>
<proteinExistence type="inferred from homology"/>
<reference evidence="5 6" key="1">
    <citation type="submission" date="2016-09" db="EMBL/GenBank/DDBJ databases">
        <title>Acidihalobacter prosperus V6 (DSM14174).</title>
        <authorList>
            <person name="Khaleque H.N."/>
            <person name="Ramsay J.P."/>
            <person name="Murphy R.J.T."/>
            <person name="Kaksonen A.H."/>
            <person name="Boxall N.J."/>
            <person name="Watkin E.L.J."/>
        </authorList>
    </citation>
    <scope>NUCLEOTIDE SEQUENCE [LARGE SCALE GENOMIC DNA]</scope>
    <source>
        <strain evidence="5 6">V6</strain>
    </source>
</reference>
<dbReference type="SUPFAM" id="SSF51556">
    <property type="entry name" value="Metallo-dependent hydrolases"/>
    <property type="match status" value="1"/>
</dbReference>
<dbReference type="Proteomes" id="UP000095342">
    <property type="component" value="Chromosome"/>
</dbReference>
<dbReference type="PROSITE" id="PS01137">
    <property type="entry name" value="TATD_1"/>
    <property type="match status" value="1"/>
</dbReference>
<dbReference type="PIRSF" id="PIRSF005902">
    <property type="entry name" value="DNase_TatD"/>
    <property type="match status" value="1"/>
</dbReference>
<dbReference type="Pfam" id="PF01026">
    <property type="entry name" value="TatD_DNase"/>
    <property type="match status" value="1"/>
</dbReference>
<feature type="binding site" evidence="4">
    <location>
        <position position="95"/>
    </location>
    <ligand>
        <name>a divalent metal cation</name>
        <dbReference type="ChEBI" id="CHEBI:60240"/>
        <label>1</label>
    </ligand>
</feature>
<feature type="binding site" evidence="4">
    <location>
        <position position="11"/>
    </location>
    <ligand>
        <name>a divalent metal cation</name>
        <dbReference type="ChEBI" id="CHEBI:60240"/>
        <label>1</label>
    </ligand>
</feature>
<dbReference type="PROSITE" id="PS01090">
    <property type="entry name" value="TATD_2"/>
    <property type="match status" value="1"/>
</dbReference>
<keyword evidence="3" id="KW-0378">Hydrolase</keyword>
<dbReference type="PROSITE" id="PS01091">
    <property type="entry name" value="TATD_3"/>
    <property type="match status" value="1"/>
</dbReference>
<dbReference type="Gene3D" id="3.20.20.140">
    <property type="entry name" value="Metal-dependent hydrolases"/>
    <property type="match status" value="1"/>
</dbReference>
<name>A0A1D8K4J0_9GAMM</name>
<dbReference type="GO" id="GO:0005829">
    <property type="term" value="C:cytosol"/>
    <property type="evidence" value="ECO:0007669"/>
    <property type="project" value="TreeGrafter"/>
</dbReference>
<dbReference type="InterPro" id="IPR001130">
    <property type="entry name" value="TatD-like"/>
</dbReference>
<feature type="binding site" evidence="4">
    <location>
        <position position="131"/>
    </location>
    <ligand>
        <name>a divalent metal cation</name>
        <dbReference type="ChEBI" id="CHEBI:60240"/>
        <label>2</label>
    </ligand>
</feature>